<accession>F5YFX1</accession>
<reference evidence="4" key="1">
    <citation type="submission" date="2009-12" db="EMBL/GenBank/DDBJ databases">
        <title>Complete sequence of Treponema azotonutricium strain ZAS-9.</title>
        <authorList>
            <person name="Tetu S.G."/>
            <person name="Matson E."/>
            <person name="Ren Q."/>
            <person name="Seshadri R."/>
            <person name="Elbourne L."/>
            <person name="Hassan K.A."/>
            <person name="Durkin A."/>
            <person name="Radune D."/>
            <person name="Mohamoud Y."/>
            <person name="Shay R."/>
            <person name="Jin S."/>
            <person name="Zhang X."/>
            <person name="Lucey K."/>
            <person name="Ballor N.R."/>
            <person name="Ottesen E."/>
            <person name="Rosenthal R."/>
            <person name="Allen A."/>
            <person name="Leadbetter J.R."/>
            <person name="Paulsen I.T."/>
        </authorList>
    </citation>
    <scope>NUCLEOTIDE SEQUENCE [LARGE SCALE GENOMIC DNA]</scope>
    <source>
        <strain evidence="4">ATCC BAA-888 / DSM 13862 / ZAS-9</strain>
    </source>
</reference>
<name>F5YFX1_LEAAZ</name>
<evidence type="ECO:0000256" key="2">
    <source>
        <dbReference type="SAM" id="Phobius"/>
    </source>
</evidence>
<dbReference type="RefSeq" id="WP_015710664.1">
    <property type="nucleotide sequence ID" value="NC_015577.1"/>
</dbReference>
<evidence type="ECO:0000313" key="3">
    <source>
        <dbReference type="EMBL" id="AEF82198.1"/>
    </source>
</evidence>
<organism evidence="3 4">
    <name type="scientific">Leadbettera azotonutricia (strain ATCC BAA-888 / DSM 13862 / ZAS-9)</name>
    <name type="common">Treponema azotonutricium</name>
    <dbReference type="NCBI Taxonomy" id="545695"/>
    <lineage>
        <taxon>Bacteria</taxon>
        <taxon>Pseudomonadati</taxon>
        <taxon>Spirochaetota</taxon>
        <taxon>Spirochaetia</taxon>
        <taxon>Spirochaetales</taxon>
        <taxon>Breznakiellaceae</taxon>
        <taxon>Leadbettera</taxon>
    </lineage>
</organism>
<dbReference type="KEGG" id="taz:TREAZ_1336"/>
<gene>
    <name evidence="3" type="ordered locus">TREAZ_1336</name>
</gene>
<sequence length="79" mass="8638">MFSDELKSLLIKVITSWQVLTVTGVLVVYIFLVNYVARLYHRNKPIPMPKPGKGKEAAPGAAAPEPGSGDELELEEKGE</sequence>
<dbReference type="EMBL" id="CP001841">
    <property type="protein sequence ID" value="AEF82198.1"/>
    <property type="molecule type" value="Genomic_DNA"/>
</dbReference>
<reference evidence="3 4" key="2">
    <citation type="journal article" date="2011" name="ISME J.">
        <title>RNA-seq reveals cooperative metabolic interactions between two termite-gut spirochete species in co-culture.</title>
        <authorList>
            <person name="Rosenthal A.Z."/>
            <person name="Matson E.G."/>
            <person name="Eldar A."/>
            <person name="Leadbetter J.R."/>
        </authorList>
    </citation>
    <scope>NUCLEOTIDE SEQUENCE [LARGE SCALE GENOMIC DNA]</scope>
    <source>
        <strain evidence="4">ATCC BAA-888 / DSM 13862 / ZAS-9</strain>
    </source>
</reference>
<feature type="compositionally biased region" description="Acidic residues" evidence="1">
    <location>
        <begin position="68"/>
        <end position="79"/>
    </location>
</feature>
<protein>
    <submittedName>
        <fullName evidence="3">Uncharacterized protein</fullName>
    </submittedName>
</protein>
<dbReference type="InParanoid" id="F5YFX1"/>
<dbReference type="eggNOG" id="ENOG5031CZU">
    <property type="taxonomic scope" value="Bacteria"/>
</dbReference>
<feature type="compositionally biased region" description="Low complexity" evidence="1">
    <location>
        <begin position="57"/>
        <end position="67"/>
    </location>
</feature>
<keyword evidence="2" id="KW-0812">Transmembrane</keyword>
<keyword evidence="2" id="KW-1133">Transmembrane helix</keyword>
<dbReference type="HOGENOM" id="CLU_2605001_0_0_12"/>
<proteinExistence type="predicted"/>
<feature type="transmembrane region" description="Helical" evidence="2">
    <location>
        <begin position="20"/>
        <end position="40"/>
    </location>
</feature>
<evidence type="ECO:0000313" key="4">
    <source>
        <dbReference type="Proteomes" id="UP000009222"/>
    </source>
</evidence>
<dbReference type="Proteomes" id="UP000009222">
    <property type="component" value="Chromosome"/>
</dbReference>
<evidence type="ECO:0000256" key="1">
    <source>
        <dbReference type="SAM" id="MobiDB-lite"/>
    </source>
</evidence>
<feature type="region of interest" description="Disordered" evidence="1">
    <location>
        <begin position="43"/>
        <end position="79"/>
    </location>
</feature>
<keyword evidence="2" id="KW-0472">Membrane</keyword>
<keyword evidence="4" id="KW-1185">Reference proteome</keyword>
<dbReference type="AlphaFoldDB" id="F5YFX1"/>